<dbReference type="PANTHER" id="PTHR36440:SF1">
    <property type="entry name" value="PUTATIVE (AFU_ORTHOLOGUE AFUA_8G07350)-RELATED"/>
    <property type="match status" value="1"/>
</dbReference>
<feature type="region of interest" description="Disordered" evidence="1">
    <location>
        <begin position="65"/>
        <end position="84"/>
    </location>
</feature>
<dbReference type="SUPFAM" id="SSF51182">
    <property type="entry name" value="RmlC-like cupins"/>
    <property type="match status" value="1"/>
</dbReference>
<evidence type="ECO:0000259" key="2">
    <source>
        <dbReference type="Pfam" id="PF07883"/>
    </source>
</evidence>
<proteinExistence type="predicted"/>
<dbReference type="Gene3D" id="2.60.120.10">
    <property type="entry name" value="Jelly Rolls"/>
    <property type="match status" value="1"/>
</dbReference>
<dbReference type="OrthoDB" id="2648023at2"/>
<dbReference type="InterPro" id="IPR011051">
    <property type="entry name" value="RmlC_Cupin_sf"/>
</dbReference>
<evidence type="ECO:0000313" key="4">
    <source>
        <dbReference type="Proteomes" id="UP000186609"/>
    </source>
</evidence>
<dbReference type="STRING" id="1842727.RD110_17945"/>
<dbReference type="KEGG" id="rhy:RD110_17945"/>
<feature type="domain" description="Cupin type-2" evidence="2">
    <location>
        <begin position="30"/>
        <end position="96"/>
    </location>
</feature>
<name>A0A1P8JYN5_9BURK</name>
<accession>A0A1P8JYN5</accession>
<dbReference type="Proteomes" id="UP000186609">
    <property type="component" value="Chromosome"/>
</dbReference>
<sequence>MPPTEIQAGQLRIRYLIDGSPTASLGMFELSVPPGSNVPPHHSHTHNEEIVYVLEGTLRYSVGDETRDLTPGETMQTPKGSVHGFSNPFESVARALITLAPDIGPKYFEDVAAVINAGGPPDKAALVAVMARYGLVPAAPK</sequence>
<dbReference type="Pfam" id="PF07883">
    <property type="entry name" value="Cupin_2"/>
    <property type="match status" value="1"/>
</dbReference>
<reference evidence="3 4" key="1">
    <citation type="submission" date="2017-01" db="EMBL/GenBank/DDBJ databases">
        <authorList>
            <person name="Mah S.A."/>
            <person name="Swanson W.J."/>
            <person name="Moy G.W."/>
            <person name="Vacquier V.D."/>
        </authorList>
    </citation>
    <scope>NUCLEOTIDE SEQUENCE [LARGE SCALE GENOMIC DNA]</scope>
    <source>
        <strain evidence="3 4">DCY110</strain>
    </source>
</reference>
<dbReference type="InterPro" id="IPR053146">
    <property type="entry name" value="QDO-like"/>
</dbReference>
<evidence type="ECO:0000256" key="1">
    <source>
        <dbReference type="SAM" id="MobiDB-lite"/>
    </source>
</evidence>
<dbReference type="RefSeq" id="WP_076200796.1">
    <property type="nucleotide sequence ID" value="NZ_CP019236.1"/>
</dbReference>
<evidence type="ECO:0000313" key="3">
    <source>
        <dbReference type="EMBL" id="APW38858.1"/>
    </source>
</evidence>
<dbReference type="EMBL" id="CP019236">
    <property type="protein sequence ID" value="APW38858.1"/>
    <property type="molecule type" value="Genomic_DNA"/>
</dbReference>
<protein>
    <submittedName>
        <fullName evidence="3">Cupin</fullName>
    </submittedName>
</protein>
<organism evidence="3 4">
    <name type="scientific">Rhodoferax koreensis</name>
    <dbReference type="NCBI Taxonomy" id="1842727"/>
    <lineage>
        <taxon>Bacteria</taxon>
        <taxon>Pseudomonadati</taxon>
        <taxon>Pseudomonadota</taxon>
        <taxon>Betaproteobacteria</taxon>
        <taxon>Burkholderiales</taxon>
        <taxon>Comamonadaceae</taxon>
        <taxon>Rhodoferax</taxon>
    </lineage>
</organism>
<gene>
    <name evidence="3" type="ORF">RD110_17945</name>
</gene>
<dbReference type="InterPro" id="IPR013096">
    <property type="entry name" value="Cupin_2"/>
</dbReference>
<dbReference type="AlphaFoldDB" id="A0A1P8JYN5"/>
<dbReference type="PANTHER" id="PTHR36440">
    <property type="entry name" value="PUTATIVE (AFU_ORTHOLOGUE AFUA_8G07350)-RELATED"/>
    <property type="match status" value="1"/>
</dbReference>
<dbReference type="InterPro" id="IPR014710">
    <property type="entry name" value="RmlC-like_jellyroll"/>
</dbReference>
<keyword evidence="4" id="KW-1185">Reference proteome</keyword>